<dbReference type="EMBL" id="JARACI010001189">
    <property type="protein sequence ID" value="MDD9208075.1"/>
    <property type="molecule type" value="Genomic_DNA"/>
</dbReference>
<evidence type="ECO:0000313" key="3">
    <source>
        <dbReference type="Proteomes" id="UP001165561"/>
    </source>
</evidence>
<dbReference type="SUPFAM" id="SSF56281">
    <property type="entry name" value="Metallo-hydrolase/oxidoreductase"/>
    <property type="match status" value="1"/>
</dbReference>
<comment type="caution">
    <text evidence="2">The sequence shown here is derived from an EMBL/GenBank/DDBJ whole genome shotgun (WGS) entry which is preliminary data.</text>
</comment>
<dbReference type="InterPro" id="IPR001279">
    <property type="entry name" value="Metallo-B-lactamas"/>
</dbReference>
<dbReference type="PANTHER" id="PTHR46233:SF1">
    <property type="entry name" value="CONSERVED PROTEIN"/>
    <property type="match status" value="1"/>
</dbReference>
<sequence>MPDTHRLGSLRLDVLAVSEMDNNVYLLTAGNGEQLLVDAADDAPAIERLLVAAGGGPLRTVVTTHQHRDHHRALADVVAAHRPTVAAGEPDADALPVPVDHRLTHGEVLPVDDAGTVELEVIALRGHTPGSVALALTEPDDAEHPGRVHLFSGDSLFPGGVGRTTSKPDFTSLIDDVEERVFARFGDDTVVHPGHGAPTTLGAERPHLAQWRERGW</sequence>
<dbReference type="InterPro" id="IPR036866">
    <property type="entry name" value="RibonucZ/Hydroxyglut_hydro"/>
</dbReference>
<protein>
    <submittedName>
        <fullName evidence="2">MBL fold metallo-hydrolase</fullName>
    </submittedName>
</protein>
<name>A0ABT5U3U1_9MICO</name>
<reference evidence="2" key="1">
    <citation type="submission" date="2023-02" db="EMBL/GenBank/DDBJ databases">
        <title>Georgenia sp.10Sc9-8, isolated from a soil sample collected from the Taklamakan desert.</title>
        <authorList>
            <person name="Liu S."/>
        </authorList>
    </citation>
    <scope>NUCLEOTIDE SEQUENCE</scope>
    <source>
        <strain evidence="2">10Sc9-8</strain>
    </source>
</reference>
<gene>
    <name evidence="2" type="ORF">PU560_16610</name>
</gene>
<dbReference type="InterPro" id="IPR051453">
    <property type="entry name" value="MBL_Glyoxalase_II"/>
</dbReference>
<evidence type="ECO:0000259" key="1">
    <source>
        <dbReference type="SMART" id="SM00849"/>
    </source>
</evidence>
<proteinExistence type="predicted"/>
<dbReference type="Pfam" id="PF00753">
    <property type="entry name" value="Lactamase_B"/>
    <property type="match status" value="1"/>
</dbReference>
<keyword evidence="3" id="KW-1185">Reference proteome</keyword>
<dbReference type="PANTHER" id="PTHR46233">
    <property type="entry name" value="HYDROXYACYLGLUTATHIONE HYDROLASE GLOC"/>
    <property type="match status" value="1"/>
</dbReference>
<feature type="domain" description="Metallo-beta-lactamase" evidence="1">
    <location>
        <begin position="21"/>
        <end position="195"/>
    </location>
</feature>
<dbReference type="Gene3D" id="3.60.15.10">
    <property type="entry name" value="Ribonuclease Z/Hydroxyacylglutathione hydrolase-like"/>
    <property type="match status" value="1"/>
</dbReference>
<dbReference type="CDD" id="cd06262">
    <property type="entry name" value="metallo-hydrolase-like_MBL-fold"/>
    <property type="match status" value="1"/>
</dbReference>
<dbReference type="Proteomes" id="UP001165561">
    <property type="component" value="Unassembled WGS sequence"/>
</dbReference>
<accession>A0ABT5U3U1</accession>
<evidence type="ECO:0000313" key="2">
    <source>
        <dbReference type="EMBL" id="MDD9208075.1"/>
    </source>
</evidence>
<dbReference type="SMART" id="SM00849">
    <property type="entry name" value="Lactamase_B"/>
    <property type="match status" value="1"/>
</dbReference>
<organism evidence="2 3">
    <name type="scientific">Georgenia halotolerans</name>
    <dbReference type="NCBI Taxonomy" id="3028317"/>
    <lineage>
        <taxon>Bacteria</taxon>
        <taxon>Bacillati</taxon>
        <taxon>Actinomycetota</taxon>
        <taxon>Actinomycetes</taxon>
        <taxon>Micrococcales</taxon>
        <taxon>Bogoriellaceae</taxon>
        <taxon>Georgenia</taxon>
    </lineage>
</organism>